<gene>
    <name evidence="1" type="ORF">MKQ68_06910</name>
</gene>
<name>A0ABY6J565_9BACT</name>
<reference evidence="1" key="1">
    <citation type="submission" date="2022-10" db="EMBL/GenBank/DDBJ databases">
        <title>Chitinophaga sp. nov., isolated from soil.</title>
        <authorList>
            <person name="Jeon C.O."/>
        </authorList>
    </citation>
    <scope>NUCLEOTIDE SEQUENCE</scope>
    <source>
        <strain evidence="1">R8</strain>
    </source>
</reference>
<dbReference type="Proteomes" id="UP001162741">
    <property type="component" value="Chromosome"/>
</dbReference>
<dbReference type="EMBL" id="CP107006">
    <property type="protein sequence ID" value="UYQ94820.1"/>
    <property type="molecule type" value="Genomic_DNA"/>
</dbReference>
<proteinExistence type="predicted"/>
<protein>
    <submittedName>
        <fullName evidence="1">Uncharacterized protein</fullName>
    </submittedName>
</protein>
<keyword evidence="2" id="KW-1185">Reference proteome</keyword>
<accession>A0ABY6J565</accession>
<evidence type="ECO:0000313" key="1">
    <source>
        <dbReference type="EMBL" id="UYQ94820.1"/>
    </source>
</evidence>
<dbReference type="RefSeq" id="WP_264282651.1">
    <property type="nucleotide sequence ID" value="NZ_CP107006.1"/>
</dbReference>
<organism evidence="1 2">
    <name type="scientific">Chitinophaga horti</name>
    <dbReference type="NCBI Taxonomy" id="2920382"/>
    <lineage>
        <taxon>Bacteria</taxon>
        <taxon>Pseudomonadati</taxon>
        <taxon>Bacteroidota</taxon>
        <taxon>Chitinophagia</taxon>
        <taxon>Chitinophagales</taxon>
        <taxon>Chitinophagaceae</taxon>
        <taxon>Chitinophaga</taxon>
    </lineage>
</organism>
<evidence type="ECO:0000313" key="2">
    <source>
        <dbReference type="Proteomes" id="UP001162741"/>
    </source>
</evidence>
<sequence>MDPKALLPYWAAFFSQREYMRFLSVIDNYFRQREVLYTLNYRELKIQGEPTRFAMLVLEELAHQCRQQPETEWPDLVRARLSLLHDSAAFEQDFADKAAAYDYARNYLALRLYPADYIAHFDKDQLLGHAVRNDLYAMLVFDLGGVLKNVDPLWLMKWEVRLDAVLQAALKNMRQRERAADIVLSNSLPPAQQTQDWQMLFAAKD</sequence>